<dbReference type="EMBL" id="AAGJMH010000034">
    <property type="protein sequence ID" value="EBO7435174.1"/>
    <property type="molecule type" value="Genomic_DNA"/>
</dbReference>
<evidence type="ECO:0000313" key="3">
    <source>
        <dbReference type="EMBL" id="EBO7435174.1"/>
    </source>
</evidence>
<dbReference type="InterPro" id="IPR002110">
    <property type="entry name" value="Ankyrin_rpt"/>
</dbReference>
<proteinExistence type="predicted"/>
<name>A0A5U1KPH4_SALER</name>
<reference evidence="3" key="1">
    <citation type="submission" date="2018-08" db="EMBL/GenBank/DDBJ databases">
        <authorList>
            <consortium name="PulseNet: The National Subtyping Network for Foodborne Disease Surveillance"/>
            <person name="Tarr C.L."/>
            <person name="Trees E."/>
            <person name="Katz L.S."/>
            <person name="Carleton-Romer H.A."/>
            <person name="Stroika S."/>
            <person name="Kucerova Z."/>
            <person name="Roache K.F."/>
            <person name="Sabol A.L."/>
            <person name="Besser J."/>
            <person name="Gerner-Smidt P."/>
        </authorList>
    </citation>
    <scope>NUCLEOTIDE SEQUENCE</scope>
    <source>
        <strain evidence="3">PNUSAS046152</strain>
    </source>
</reference>
<dbReference type="Pfam" id="PF12796">
    <property type="entry name" value="Ank_2"/>
    <property type="match status" value="1"/>
</dbReference>
<dbReference type="PANTHER" id="PTHR24171">
    <property type="entry name" value="ANKYRIN REPEAT DOMAIN-CONTAINING PROTEIN 39-RELATED"/>
    <property type="match status" value="1"/>
</dbReference>
<dbReference type="PANTHER" id="PTHR24171:SF9">
    <property type="entry name" value="ANKYRIN REPEAT DOMAIN-CONTAINING PROTEIN 39"/>
    <property type="match status" value="1"/>
</dbReference>
<keyword evidence="1" id="KW-0677">Repeat</keyword>
<organism evidence="3">
    <name type="scientific">Salmonella enterica</name>
    <name type="common">Salmonella choleraesuis</name>
    <dbReference type="NCBI Taxonomy" id="28901"/>
    <lineage>
        <taxon>Bacteria</taxon>
        <taxon>Pseudomonadati</taxon>
        <taxon>Pseudomonadota</taxon>
        <taxon>Gammaproteobacteria</taxon>
        <taxon>Enterobacterales</taxon>
        <taxon>Enterobacteriaceae</taxon>
        <taxon>Salmonella</taxon>
    </lineage>
</organism>
<keyword evidence="2" id="KW-0040">ANK repeat</keyword>
<comment type="caution">
    <text evidence="3">The sequence shown here is derived from an EMBL/GenBank/DDBJ whole genome shotgun (WGS) entry which is preliminary data.</text>
</comment>
<gene>
    <name evidence="3" type="ORF">D0U91_22990</name>
</gene>
<dbReference type="InterPro" id="IPR036770">
    <property type="entry name" value="Ankyrin_rpt-contain_sf"/>
</dbReference>
<dbReference type="SUPFAM" id="SSF48403">
    <property type="entry name" value="Ankyrin repeat"/>
    <property type="match status" value="1"/>
</dbReference>
<evidence type="ECO:0000256" key="1">
    <source>
        <dbReference type="ARBA" id="ARBA00022737"/>
    </source>
</evidence>
<evidence type="ECO:0000256" key="2">
    <source>
        <dbReference type="ARBA" id="ARBA00023043"/>
    </source>
</evidence>
<accession>A0A5U1KPH4</accession>
<dbReference type="AlphaFoldDB" id="A0A5U1KPH4"/>
<protein>
    <submittedName>
        <fullName evidence="3">Ankyrin repeat domain-containing protein</fullName>
    </submittedName>
</protein>
<dbReference type="Gene3D" id="1.25.40.20">
    <property type="entry name" value="Ankyrin repeat-containing domain"/>
    <property type="match status" value="1"/>
</dbReference>
<sequence>MLDLDIKRELLFAETAEEVDMLVKAGADVNGLMGSVFPLALAENLEVAKALVANGADVNFTNKKGETAIFYNKNIAVIKFLISQGANINHLNNDGETALFKTSDIEMIKALIKLGCSPFLKNKNGDRHDTKIKPADKEEYQSFMNKLKEMIRNALVQKKQMLQVA</sequence>